<dbReference type="PANTHER" id="PTHR28450:SF1">
    <property type="entry name" value="FANCONI ANEMIA GROUP B PROTEIN"/>
    <property type="match status" value="1"/>
</dbReference>
<sequence length="603" mass="67687">MPGNFRTSLAPYQNDIPDVCFSQVTAALKARLQLDGSSALVCMVATATSLGNLLIFHQRKLLKSCQLPFRDCNEILLYHSFQPGVTKEFLVAVSFTRGGVVIDLQQSSVVKSWPDAKKIEVKDEYLQGYPQLVVHFNEDLHQDKIVVTHECDWEVMPIDVPSSSKSESALNSVVQALENQLKSVHGKLHLLEKQISLRQSIVNRSMTALNDTVMWKSSRIQAPSYTTKMEKGETTTSEAGLIDEKDLLNQHVETCGVWQFLDYVSDSWVIGAAFVNISERALCDIQCYFTSINENANYRINYYYTNSKVASFATKLPSPSVGFSIQDLLETSNSFSGKLEHKSSLVVIVVTPIPRFLNTEEEMGSVLLTCKSYSNQKIFQTSLGSVRLHFSDVSSQNMNFNPSVVDLTSIRRNVLGLISLLTTEKDAVVSTIFSSATRSFNKAAQQLNMQYVTPMQCFYSHGVYGPVCILMLDNVCPNRVNMKIRALSETKVNWFIRHLKSALSDDCVFTLTTACAKVTERNFLGMSHLNSALALLSNAEVANEDELMVIEEEKAGPVDSPIDKIRREFLKKQSKFLGISKERHGSIKIAIEHYRQFQHSWFV</sequence>
<dbReference type="GO" id="GO:1990414">
    <property type="term" value="P:replication-born double-strand break repair via sister chromatid exchange"/>
    <property type="evidence" value="ECO:0000318"/>
    <property type="project" value="GO_Central"/>
</dbReference>
<evidence type="ECO:0000313" key="2">
    <source>
        <dbReference type="Proteomes" id="UP000000305"/>
    </source>
</evidence>
<dbReference type="GO" id="GO:2000042">
    <property type="term" value="P:negative regulation of double-strand break repair via homologous recombination"/>
    <property type="evidence" value="ECO:0000318"/>
    <property type="project" value="GO_Central"/>
</dbReference>
<gene>
    <name evidence="1" type="ORF">DAPPUDRAFT_309055</name>
</gene>
<keyword evidence="2" id="KW-1185">Reference proteome</keyword>
<dbReference type="GO" id="GO:0043240">
    <property type="term" value="C:Fanconi anaemia nuclear complex"/>
    <property type="evidence" value="ECO:0000318"/>
    <property type="project" value="GO_Central"/>
</dbReference>
<dbReference type="GO" id="GO:1905168">
    <property type="term" value="P:positive regulation of double-strand break repair via homologous recombination"/>
    <property type="evidence" value="ECO:0000318"/>
    <property type="project" value="GO_Central"/>
</dbReference>
<dbReference type="EMBL" id="GL732531">
    <property type="protein sequence ID" value="EFX86025.1"/>
    <property type="molecule type" value="Genomic_DNA"/>
</dbReference>
<dbReference type="Proteomes" id="UP000000305">
    <property type="component" value="Unassembled WGS sequence"/>
</dbReference>
<proteinExistence type="predicted"/>
<dbReference type="HOGENOM" id="CLU_452899_0_0_1"/>
<organism evidence="1 2">
    <name type="scientific">Daphnia pulex</name>
    <name type="common">Water flea</name>
    <dbReference type="NCBI Taxonomy" id="6669"/>
    <lineage>
        <taxon>Eukaryota</taxon>
        <taxon>Metazoa</taxon>
        <taxon>Ecdysozoa</taxon>
        <taxon>Arthropoda</taxon>
        <taxon>Crustacea</taxon>
        <taxon>Branchiopoda</taxon>
        <taxon>Diplostraca</taxon>
        <taxon>Cladocera</taxon>
        <taxon>Anomopoda</taxon>
        <taxon>Daphniidae</taxon>
        <taxon>Daphnia</taxon>
    </lineage>
</organism>
<dbReference type="STRING" id="6669.E9G398"/>
<accession>E9G398</accession>
<protein>
    <submittedName>
        <fullName evidence="1">Uncharacterized protein</fullName>
    </submittedName>
</protein>
<name>E9G398_DAPPU</name>
<dbReference type="InParanoid" id="E9G398"/>
<evidence type="ECO:0000313" key="1">
    <source>
        <dbReference type="EMBL" id="EFX86025.1"/>
    </source>
</evidence>
<dbReference type="PANTHER" id="PTHR28450">
    <property type="entry name" value="FANCONI ANEMIA GROUP B PROTEIN"/>
    <property type="match status" value="1"/>
</dbReference>
<dbReference type="KEGG" id="dpx:DAPPUDRAFT_309055"/>
<reference evidence="1 2" key="1">
    <citation type="journal article" date="2011" name="Science">
        <title>The ecoresponsive genome of Daphnia pulex.</title>
        <authorList>
            <person name="Colbourne J.K."/>
            <person name="Pfrender M.E."/>
            <person name="Gilbert D."/>
            <person name="Thomas W.K."/>
            <person name="Tucker A."/>
            <person name="Oakley T.H."/>
            <person name="Tokishita S."/>
            <person name="Aerts A."/>
            <person name="Arnold G.J."/>
            <person name="Basu M.K."/>
            <person name="Bauer D.J."/>
            <person name="Caceres C.E."/>
            <person name="Carmel L."/>
            <person name="Casola C."/>
            <person name="Choi J.H."/>
            <person name="Detter J.C."/>
            <person name="Dong Q."/>
            <person name="Dusheyko S."/>
            <person name="Eads B.D."/>
            <person name="Frohlich T."/>
            <person name="Geiler-Samerotte K.A."/>
            <person name="Gerlach D."/>
            <person name="Hatcher P."/>
            <person name="Jogdeo S."/>
            <person name="Krijgsveld J."/>
            <person name="Kriventseva E.V."/>
            <person name="Kultz D."/>
            <person name="Laforsch C."/>
            <person name="Lindquist E."/>
            <person name="Lopez J."/>
            <person name="Manak J.R."/>
            <person name="Muller J."/>
            <person name="Pangilinan J."/>
            <person name="Patwardhan R.P."/>
            <person name="Pitluck S."/>
            <person name="Pritham E.J."/>
            <person name="Rechtsteiner A."/>
            <person name="Rho M."/>
            <person name="Rogozin I.B."/>
            <person name="Sakarya O."/>
            <person name="Salamov A."/>
            <person name="Schaack S."/>
            <person name="Shapiro H."/>
            <person name="Shiga Y."/>
            <person name="Skalitzky C."/>
            <person name="Smith Z."/>
            <person name="Souvorov A."/>
            <person name="Sung W."/>
            <person name="Tang Z."/>
            <person name="Tsuchiya D."/>
            <person name="Tu H."/>
            <person name="Vos H."/>
            <person name="Wang M."/>
            <person name="Wolf Y.I."/>
            <person name="Yamagata H."/>
            <person name="Yamada T."/>
            <person name="Ye Y."/>
            <person name="Shaw J.R."/>
            <person name="Andrews J."/>
            <person name="Crease T.J."/>
            <person name="Tang H."/>
            <person name="Lucas S.M."/>
            <person name="Robertson H.M."/>
            <person name="Bork P."/>
            <person name="Koonin E.V."/>
            <person name="Zdobnov E.M."/>
            <person name="Grigoriev I.V."/>
            <person name="Lynch M."/>
            <person name="Boore J.L."/>
        </authorList>
    </citation>
    <scope>NUCLEOTIDE SEQUENCE [LARGE SCALE GENOMIC DNA]</scope>
</reference>
<dbReference type="OrthoDB" id="1917888at2759"/>
<dbReference type="AlphaFoldDB" id="E9G398"/>
<dbReference type="InterPro" id="IPR033333">
    <property type="entry name" value="FANCB"/>
</dbReference>
<dbReference type="GO" id="GO:0036297">
    <property type="term" value="P:interstrand cross-link repair"/>
    <property type="evidence" value="ECO:0007669"/>
    <property type="project" value="InterPro"/>
</dbReference>